<dbReference type="AlphaFoldDB" id="I2GSV7"/>
<dbReference type="Proteomes" id="UP000009309">
    <property type="component" value="Unassembled WGS sequence"/>
</dbReference>
<dbReference type="InterPro" id="IPR001296">
    <property type="entry name" value="Glyco_trans_1"/>
</dbReference>
<evidence type="ECO:0000313" key="4">
    <source>
        <dbReference type="EMBL" id="CCH56986.1"/>
    </source>
</evidence>
<dbReference type="CDD" id="cd03809">
    <property type="entry name" value="GT4_MtfB-like"/>
    <property type="match status" value="1"/>
</dbReference>
<dbReference type="GO" id="GO:0009103">
    <property type="term" value="P:lipopolysaccharide biosynthetic process"/>
    <property type="evidence" value="ECO:0007669"/>
    <property type="project" value="TreeGrafter"/>
</dbReference>
<dbReference type="EMBL" id="CAIT01000010">
    <property type="protein sequence ID" value="CCH56986.1"/>
    <property type="molecule type" value="Genomic_DNA"/>
</dbReference>
<dbReference type="eggNOG" id="COG0438">
    <property type="taxonomic scope" value="Bacteria"/>
</dbReference>
<dbReference type="PANTHER" id="PTHR46401">
    <property type="entry name" value="GLYCOSYLTRANSFERASE WBBK-RELATED"/>
    <property type="match status" value="1"/>
</dbReference>
<dbReference type="STRING" id="1185876.BN8_06380"/>
<accession>I2GSV7</accession>
<feature type="domain" description="Glycosyl transferase family 1" evidence="2">
    <location>
        <begin position="189"/>
        <end position="346"/>
    </location>
</feature>
<evidence type="ECO:0000259" key="3">
    <source>
        <dbReference type="Pfam" id="PF13439"/>
    </source>
</evidence>
<dbReference type="SUPFAM" id="SSF53756">
    <property type="entry name" value="UDP-Glycosyltransferase/glycogen phosphorylase"/>
    <property type="match status" value="1"/>
</dbReference>
<reference evidence="4 5" key="1">
    <citation type="journal article" date="2012" name="J. Bacteriol.">
        <title>Genome Sequence of the Filamentous Bacterium Fibrisoma limi BUZ 3T.</title>
        <authorList>
            <person name="Filippini M."/>
            <person name="Qi W."/>
            <person name="Jaenicke S."/>
            <person name="Goesmann A."/>
            <person name="Smits T.H."/>
            <person name="Bagheri H.C."/>
        </authorList>
    </citation>
    <scope>NUCLEOTIDE SEQUENCE [LARGE SCALE GENOMIC DNA]</scope>
    <source>
        <strain evidence="5">BUZ 3T</strain>
    </source>
</reference>
<proteinExistence type="predicted"/>
<dbReference type="Pfam" id="PF00534">
    <property type="entry name" value="Glycos_transf_1"/>
    <property type="match status" value="1"/>
</dbReference>
<feature type="domain" description="Glycosyltransferase subfamily 4-like N-terminal" evidence="3">
    <location>
        <begin position="14"/>
        <end position="168"/>
    </location>
</feature>
<organism evidence="4 5">
    <name type="scientific">Fibrisoma limi BUZ 3</name>
    <dbReference type="NCBI Taxonomy" id="1185876"/>
    <lineage>
        <taxon>Bacteria</taxon>
        <taxon>Pseudomonadati</taxon>
        <taxon>Bacteroidota</taxon>
        <taxon>Cytophagia</taxon>
        <taxon>Cytophagales</taxon>
        <taxon>Spirosomataceae</taxon>
        <taxon>Fibrisoma</taxon>
    </lineage>
</organism>
<dbReference type="RefSeq" id="WP_009285547.1">
    <property type="nucleotide sequence ID" value="NZ_CAIT01000010.1"/>
</dbReference>
<keyword evidence="5" id="KW-1185">Reference proteome</keyword>
<protein>
    <submittedName>
        <fullName evidence="4">Protein rfbU</fullName>
        <ecNumber evidence="4">2.4.-.-</ecNumber>
    </submittedName>
</protein>
<evidence type="ECO:0000259" key="2">
    <source>
        <dbReference type="Pfam" id="PF00534"/>
    </source>
</evidence>
<dbReference type="Gene3D" id="3.40.50.2000">
    <property type="entry name" value="Glycogen Phosphorylase B"/>
    <property type="match status" value="2"/>
</dbReference>
<evidence type="ECO:0000313" key="5">
    <source>
        <dbReference type="Proteomes" id="UP000009309"/>
    </source>
</evidence>
<gene>
    <name evidence="4" type="ORF">BN8_06380</name>
</gene>
<evidence type="ECO:0000256" key="1">
    <source>
        <dbReference type="ARBA" id="ARBA00022679"/>
    </source>
</evidence>
<dbReference type="InterPro" id="IPR028098">
    <property type="entry name" value="Glyco_trans_4-like_N"/>
</dbReference>
<keyword evidence="4" id="KW-0328">Glycosyltransferase</keyword>
<dbReference type="FunFam" id="3.40.50.2000:FF:000119">
    <property type="entry name" value="Glycosyl transferase group 1"/>
    <property type="match status" value="1"/>
</dbReference>
<dbReference type="EC" id="2.4.-.-" evidence="4"/>
<sequence length="370" mass="42583">MHICVDARMITNSGIGVYIYQYVNRLIASKMFEITLLGNRTTLVGYFGHYNNWNCINAEFPIYSIEEQLKLPRLIPVCDIFWSPHYNIPLLPIRAKKHLVTIPDMAHLAFAKLLSPLQRLYANIVMRFAVKKANKILTISFFSKNEIIKYTGVKSDKVDVIYLGLDTKIFRVINDPIKISEVYNKYKLPERYLIFVGNVKPHKNLRKLVDAFSDISKLYPDLYLLIVGKKEGFITGDKELFEFIEDDTYLKERVRFTGYVELNDLPLIYGQADLFVFPSLYEGFGFPPLEAMACGCPAVVSSAASMPEICGDAVEYVNPNDSKCFVKTITKILDQPALRNELVEKGSFQFKKYNWQDSYNLFIHVIKNLQ</sequence>
<dbReference type="Pfam" id="PF13439">
    <property type="entry name" value="Glyco_transf_4"/>
    <property type="match status" value="1"/>
</dbReference>
<keyword evidence="1 4" id="KW-0808">Transferase</keyword>
<comment type="caution">
    <text evidence="4">The sequence shown here is derived from an EMBL/GenBank/DDBJ whole genome shotgun (WGS) entry which is preliminary data.</text>
</comment>
<dbReference type="GO" id="GO:0016757">
    <property type="term" value="F:glycosyltransferase activity"/>
    <property type="evidence" value="ECO:0007669"/>
    <property type="project" value="UniProtKB-KW"/>
</dbReference>
<dbReference type="PANTHER" id="PTHR46401:SF2">
    <property type="entry name" value="GLYCOSYLTRANSFERASE WBBK-RELATED"/>
    <property type="match status" value="1"/>
</dbReference>
<name>I2GSV7_9BACT</name>